<dbReference type="AlphaFoldDB" id="A0A164Y724"/>
<dbReference type="Proteomes" id="UP000182631">
    <property type="component" value="Unassembled WGS sequence"/>
</dbReference>
<protein>
    <submittedName>
        <fullName evidence="1">Uncharacterized protein</fullName>
    </submittedName>
</protein>
<proteinExistence type="predicted"/>
<sequence>MKAPFLTAQRKEKTLATGQTIRNSPYGEEAPTVAALPVRSNSIQQQVSSVRQVNLHNWRTWLSGASR</sequence>
<evidence type="ECO:0000313" key="2">
    <source>
        <dbReference type="Proteomes" id="UP000182631"/>
    </source>
</evidence>
<reference evidence="2" key="1">
    <citation type="submission" date="2016-02" db="EMBL/GenBank/DDBJ databases">
        <authorList>
            <person name="liu f."/>
        </authorList>
    </citation>
    <scope>NUCLEOTIDE SEQUENCE [LARGE SCALE GENOMIC DNA]</scope>
</reference>
<gene>
    <name evidence="1" type="ORF">FLM9_429</name>
</gene>
<keyword evidence="2" id="KW-1185">Reference proteome</keyword>
<name>A0A164Y724_9SYNE</name>
<dbReference type="EMBL" id="FITM01000048">
    <property type="protein sequence ID" value="SAY40037.1"/>
    <property type="molecule type" value="Genomic_DNA"/>
</dbReference>
<evidence type="ECO:0000313" key="1">
    <source>
        <dbReference type="EMBL" id="SAY40037.1"/>
    </source>
</evidence>
<accession>A0A164Y724</accession>
<organism evidence="1 2">
    <name type="scientific">Candidatus Synechococcus spongiarum</name>
    <dbReference type="NCBI Taxonomy" id="431041"/>
    <lineage>
        <taxon>Bacteria</taxon>
        <taxon>Bacillati</taxon>
        <taxon>Cyanobacteriota</taxon>
        <taxon>Cyanophyceae</taxon>
        <taxon>Synechococcales</taxon>
        <taxon>Synechococcaceae</taxon>
        <taxon>Synechococcus</taxon>
    </lineage>
</organism>